<comment type="similarity">
    <text evidence="1">Belongs to the peptidase S1 family.</text>
</comment>
<feature type="domain" description="Peptidase S1" evidence="5">
    <location>
        <begin position="27"/>
        <end position="271"/>
    </location>
</feature>
<dbReference type="Pfam" id="PF00089">
    <property type="entry name" value="Trypsin"/>
    <property type="match status" value="1"/>
</dbReference>
<dbReference type="PROSITE" id="PS00134">
    <property type="entry name" value="TRYPSIN_HIS"/>
    <property type="match status" value="1"/>
</dbReference>
<dbReference type="OrthoDB" id="6061539at2759"/>
<dbReference type="InterPro" id="IPR050430">
    <property type="entry name" value="Peptidase_S1"/>
</dbReference>
<dbReference type="SUPFAM" id="SSF50494">
    <property type="entry name" value="Trypsin-like serine proteases"/>
    <property type="match status" value="1"/>
</dbReference>
<sequence>MNVFIFTGLLISLIANNMADERERKRIVNGQDVQLFDVPSQVALMMRDEDGYFDKRCGAVLIALNKILTAAHCVKGVDLSDLRAVVGLLNYYGPLTGYEQVVPFSKSNMYEDHWVIQGMEIYDIAVLTLATPVRPNKNVEVVKLADEIDRYVNTSCIVSGWGYNNKSLGTHPNRLQKAITILISSTDCKKFWPKFAEALDKELFLCVFNKNGTSGRPNSICSGDSGGPLYCGPNKDILVGTAVGNDVKCNGMLPQVFTNVAAYKDWLADKL</sequence>
<evidence type="ECO:0000313" key="7">
    <source>
        <dbReference type="RefSeq" id="XP_055874726.1"/>
    </source>
</evidence>
<dbReference type="InterPro" id="IPR018114">
    <property type="entry name" value="TRYPSIN_HIS"/>
</dbReference>
<gene>
    <name evidence="7" type="primary">LOC129924427</name>
</gene>
<evidence type="ECO:0000256" key="2">
    <source>
        <dbReference type="ARBA" id="ARBA00023157"/>
    </source>
</evidence>
<dbReference type="Proteomes" id="UP001165740">
    <property type="component" value="Chromosome 2"/>
</dbReference>
<dbReference type="GeneID" id="129924427"/>
<dbReference type="InterPro" id="IPR043504">
    <property type="entry name" value="Peptidase_S1_PA_chymotrypsin"/>
</dbReference>
<evidence type="ECO:0000313" key="6">
    <source>
        <dbReference type="Proteomes" id="UP001165740"/>
    </source>
</evidence>
<feature type="signal peptide" evidence="4">
    <location>
        <begin position="1"/>
        <end position="19"/>
    </location>
</feature>
<evidence type="ECO:0000259" key="5">
    <source>
        <dbReference type="PROSITE" id="PS50240"/>
    </source>
</evidence>
<evidence type="ECO:0000256" key="3">
    <source>
        <dbReference type="RuleBase" id="RU363034"/>
    </source>
</evidence>
<protein>
    <submittedName>
        <fullName evidence="7">Chymotrypsinogen A-like</fullName>
    </submittedName>
</protein>
<dbReference type="PRINTS" id="PR00722">
    <property type="entry name" value="CHYMOTRYPSIN"/>
</dbReference>
<dbReference type="GO" id="GO:0004252">
    <property type="term" value="F:serine-type endopeptidase activity"/>
    <property type="evidence" value="ECO:0007669"/>
    <property type="project" value="InterPro"/>
</dbReference>
<accession>A0A9W2ZIA5</accession>
<dbReference type="PROSITE" id="PS50240">
    <property type="entry name" value="TRYPSIN_DOM"/>
    <property type="match status" value="1"/>
</dbReference>
<keyword evidence="2" id="KW-1015">Disulfide bond</keyword>
<keyword evidence="6" id="KW-1185">Reference proteome</keyword>
<name>A0A9W2ZIA5_BIOGL</name>
<reference evidence="7" key="1">
    <citation type="submission" date="2025-08" db="UniProtKB">
        <authorList>
            <consortium name="RefSeq"/>
        </authorList>
    </citation>
    <scope>IDENTIFICATION</scope>
</reference>
<dbReference type="PANTHER" id="PTHR24276:SF98">
    <property type="entry name" value="FI18310P1-RELATED"/>
    <property type="match status" value="1"/>
</dbReference>
<dbReference type="PANTHER" id="PTHR24276">
    <property type="entry name" value="POLYSERASE-RELATED"/>
    <property type="match status" value="1"/>
</dbReference>
<proteinExistence type="inferred from homology"/>
<dbReference type="RefSeq" id="XP_055874726.1">
    <property type="nucleotide sequence ID" value="XM_056018751.1"/>
</dbReference>
<keyword evidence="3" id="KW-0720">Serine protease</keyword>
<dbReference type="CDD" id="cd00190">
    <property type="entry name" value="Tryp_SPc"/>
    <property type="match status" value="1"/>
</dbReference>
<dbReference type="GO" id="GO:0006508">
    <property type="term" value="P:proteolysis"/>
    <property type="evidence" value="ECO:0007669"/>
    <property type="project" value="UniProtKB-KW"/>
</dbReference>
<dbReference type="Gene3D" id="2.40.10.10">
    <property type="entry name" value="Trypsin-like serine proteases"/>
    <property type="match status" value="1"/>
</dbReference>
<evidence type="ECO:0000256" key="4">
    <source>
        <dbReference type="SAM" id="SignalP"/>
    </source>
</evidence>
<dbReference type="InterPro" id="IPR033116">
    <property type="entry name" value="TRYPSIN_SER"/>
</dbReference>
<keyword evidence="4" id="KW-0732">Signal</keyword>
<feature type="chain" id="PRO_5040722217" evidence="4">
    <location>
        <begin position="20"/>
        <end position="271"/>
    </location>
</feature>
<organism evidence="6 7">
    <name type="scientific">Biomphalaria glabrata</name>
    <name type="common">Bloodfluke planorb</name>
    <name type="synonym">Freshwater snail</name>
    <dbReference type="NCBI Taxonomy" id="6526"/>
    <lineage>
        <taxon>Eukaryota</taxon>
        <taxon>Metazoa</taxon>
        <taxon>Spiralia</taxon>
        <taxon>Lophotrochozoa</taxon>
        <taxon>Mollusca</taxon>
        <taxon>Gastropoda</taxon>
        <taxon>Heterobranchia</taxon>
        <taxon>Euthyneura</taxon>
        <taxon>Panpulmonata</taxon>
        <taxon>Hygrophila</taxon>
        <taxon>Lymnaeoidea</taxon>
        <taxon>Planorbidae</taxon>
        <taxon>Biomphalaria</taxon>
    </lineage>
</organism>
<dbReference type="InterPro" id="IPR001254">
    <property type="entry name" value="Trypsin_dom"/>
</dbReference>
<evidence type="ECO:0000256" key="1">
    <source>
        <dbReference type="ARBA" id="ARBA00007664"/>
    </source>
</evidence>
<dbReference type="InterPro" id="IPR009003">
    <property type="entry name" value="Peptidase_S1_PA"/>
</dbReference>
<dbReference type="SMART" id="SM00020">
    <property type="entry name" value="Tryp_SPc"/>
    <property type="match status" value="1"/>
</dbReference>
<dbReference type="AlphaFoldDB" id="A0A9W2ZIA5"/>
<keyword evidence="3" id="KW-0645">Protease</keyword>
<dbReference type="InterPro" id="IPR001314">
    <property type="entry name" value="Peptidase_S1A"/>
</dbReference>
<dbReference type="PROSITE" id="PS00135">
    <property type="entry name" value="TRYPSIN_SER"/>
    <property type="match status" value="1"/>
</dbReference>
<keyword evidence="3" id="KW-0378">Hydrolase</keyword>